<evidence type="ECO:0000313" key="2">
    <source>
        <dbReference type="EMBL" id="GIM14607.1"/>
    </source>
</evidence>
<dbReference type="SUPFAM" id="SSF55874">
    <property type="entry name" value="ATPase domain of HSP90 chaperone/DNA topoisomerase II/histidine kinase"/>
    <property type="match status" value="1"/>
</dbReference>
<accession>A0A8J4GT65</accession>
<sequence>QVAAVLAAQARRLQRALQRLAADLYSSRVHLLLELLQNADDCSYPPELAACGDEPRMALRVGRRGLAVATNEMGFTEADVRALCDVGASSKAAAKQQCQQQQPRLEGEGAAEGGGGLGLQEGGQTGEKGIGFKSVFALSDEPAVFSNGFAFGFDAQDPTGLGYVLPRPLDSTRDPTTWSSTAAAGGTETTAVPAPPPTGWGTIILLPAAQRLLTAPAGSPPPSLDLTKHNQHQLYEQHGGSLGTAGAPTTLPKPSAGPPTKAKNVAAVAPAAAAVAAAAAAGGGGGGSGYESGGNWFTLAAGLVAQVRPGVLLFLRRVRQLEVVDELTGVRHTLRRVDRDGGTVVEVTWCVEALGPGGSPCQGGVLRETVHTWIVGAVTLAPPLVTRGSAGVRPPATTVKVA</sequence>
<dbReference type="AlphaFoldDB" id="A0A8J4GT65"/>
<comment type="caution">
    <text evidence="2">The sequence shown here is derived from an EMBL/GenBank/DDBJ whole genome shotgun (WGS) entry which is preliminary data.</text>
</comment>
<protein>
    <submittedName>
        <fullName evidence="2">Uncharacterized protein</fullName>
    </submittedName>
</protein>
<dbReference type="InterPro" id="IPR052957">
    <property type="entry name" value="Auxin_embryo_med"/>
</dbReference>
<dbReference type="Gene3D" id="3.30.565.10">
    <property type="entry name" value="Histidine kinase-like ATPase, C-terminal domain"/>
    <property type="match status" value="1"/>
</dbReference>
<dbReference type="Proteomes" id="UP000722791">
    <property type="component" value="Unassembled WGS sequence"/>
</dbReference>
<dbReference type="EMBL" id="BNCQ01000058">
    <property type="protein sequence ID" value="GIM14607.1"/>
    <property type="molecule type" value="Genomic_DNA"/>
</dbReference>
<feature type="non-terminal residue" evidence="2">
    <location>
        <position position="402"/>
    </location>
</feature>
<proteinExistence type="predicted"/>
<reference evidence="2" key="1">
    <citation type="journal article" date="2021" name="Proc. Natl. Acad. Sci. U.S.A.">
        <title>Three genomes in the algal genus Volvox reveal the fate of a haploid sex-determining region after a transition to homothallism.</title>
        <authorList>
            <person name="Yamamoto K."/>
            <person name="Hamaji T."/>
            <person name="Kawai-Toyooka H."/>
            <person name="Matsuzaki R."/>
            <person name="Takahashi F."/>
            <person name="Nishimura Y."/>
            <person name="Kawachi M."/>
            <person name="Noguchi H."/>
            <person name="Minakuchi Y."/>
            <person name="Umen J.G."/>
            <person name="Toyoda A."/>
            <person name="Nozaki H."/>
        </authorList>
    </citation>
    <scope>NUCLEOTIDE SEQUENCE</scope>
    <source>
        <strain evidence="2">NIES-3785</strain>
    </source>
</reference>
<name>A0A8J4GT65_9CHLO</name>
<feature type="region of interest" description="Disordered" evidence="1">
    <location>
        <begin position="172"/>
        <end position="196"/>
    </location>
</feature>
<feature type="compositionally biased region" description="Low complexity" evidence="1">
    <location>
        <begin position="175"/>
        <end position="192"/>
    </location>
</feature>
<dbReference type="PANTHER" id="PTHR32387">
    <property type="entry name" value="WU:FJ29H11"/>
    <property type="match status" value="1"/>
</dbReference>
<feature type="region of interest" description="Disordered" evidence="1">
    <location>
        <begin position="238"/>
        <end position="262"/>
    </location>
</feature>
<evidence type="ECO:0000256" key="1">
    <source>
        <dbReference type="SAM" id="MobiDB-lite"/>
    </source>
</evidence>
<feature type="non-terminal residue" evidence="2">
    <location>
        <position position="1"/>
    </location>
</feature>
<dbReference type="InterPro" id="IPR036890">
    <property type="entry name" value="HATPase_C_sf"/>
</dbReference>
<organism evidence="2 3">
    <name type="scientific">Volvox reticuliferus</name>
    <dbReference type="NCBI Taxonomy" id="1737510"/>
    <lineage>
        <taxon>Eukaryota</taxon>
        <taxon>Viridiplantae</taxon>
        <taxon>Chlorophyta</taxon>
        <taxon>core chlorophytes</taxon>
        <taxon>Chlorophyceae</taxon>
        <taxon>CS clade</taxon>
        <taxon>Chlamydomonadales</taxon>
        <taxon>Volvocaceae</taxon>
        <taxon>Volvox</taxon>
    </lineage>
</organism>
<evidence type="ECO:0000313" key="3">
    <source>
        <dbReference type="Proteomes" id="UP000722791"/>
    </source>
</evidence>
<gene>
    <name evidence="2" type="ORF">Vretimale_17497</name>
</gene>
<dbReference type="PANTHER" id="PTHR32387:SF0">
    <property type="entry name" value="PROTEIN NO VEIN"/>
    <property type="match status" value="1"/>
</dbReference>